<evidence type="ECO:0000256" key="8">
    <source>
        <dbReference type="ARBA" id="ARBA00022737"/>
    </source>
</evidence>
<dbReference type="SUPFAM" id="SSF51726">
    <property type="entry name" value="UROD/MetE-like"/>
    <property type="match status" value="2"/>
</dbReference>
<dbReference type="GO" id="GO:0009086">
    <property type="term" value="P:methionine biosynthetic process"/>
    <property type="evidence" value="ECO:0007669"/>
    <property type="project" value="UniProtKB-UniRule"/>
</dbReference>
<dbReference type="CDD" id="cd03311">
    <property type="entry name" value="CIMS_C_terminal_like"/>
    <property type="match status" value="1"/>
</dbReference>
<accession>A0A8J3FWW1</accession>
<dbReference type="PANTHER" id="PTHR30519">
    <property type="entry name" value="5-METHYLTETRAHYDROPTEROYLTRIGLUTAMATE--HOMOCYSTEINE METHYLTRANSFERASE"/>
    <property type="match status" value="1"/>
</dbReference>
<feature type="binding site" evidence="11">
    <location>
        <begin position="15"/>
        <end position="18"/>
    </location>
    <ligand>
        <name>5-methyltetrahydropteroyltri-L-glutamate</name>
        <dbReference type="ChEBI" id="CHEBI:58207"/>
    </ligand>
</feature>
<comment type="cofactor">
    <cofactor evidence="11">
        <name>Zn(2+)</name>
        <dbReference type="ChEBI" id="CHEBI:29105"/>
    </cofactor>
    <text evidence="11">Binds 1 zinc ion per subunit.</text>
</comment>
<feature type="binding site" evidence="11 12">
    <location>
        <begin position="524"/>
        <end position="525"/>
    </location>
    <ligand>
        <name>5-methyltetrahydropteroyltri-L-glutamate</name>
        <dbReference type="ChEBI" id="CHEBI:58207"/>
    </ligand>
</feature>
<protein>
    <recommendedName>
        <fullName evidence="11">5-methyltetrahydropteroyltriglutamate--homocysteine methyltransferase</fullName>
        <ecNumber evidence="11">2.1.1.14</ecNumber>
    </recommendedName>
    <alternativeName>
        <fullName evidence="11">Cobalamin-independent methionine synthase</fullName>
    </alternativeName>
    <alternativeName>
        <fullName evidence="11">Methionine synthase, vitamin-B12 independent isozyme</fullName>
    </alternativeName>
</protein>
<feature type="binding site" evidence="11">
    <location>
        <position position="493"/>
    </location>
    <ligand>
        <name>L-homocysteine</name>
        <dbReference type="ChEBI" id="CHEBI:58199"/>
    </ligand>
</feature>
<dbReference type="EC" id="2.1.1.14" evidence="11"/>
<feature type="binding site" evidence="11 12">
    <location>
        <position position="608"/>
    </location>
    <ligand>
        <name>L-methionine</name>
        <dbReference type="ChEBI" id="CHEBI:57844"/>
    </ligand>
</feature>
<evidence type="ECO:0000259" key="16">
    <source>
        <dbReference type="Pfam" id="PF08267"/>
    </source>
</evidence>
<dbReference type="InterPro" id="IPR006276">
    <property type="entry name" value="Cobalamin-indep_Met_synthase"/>
</dbReference>
<feature type="binding site" evidence="13">
    <location>
        <position position="650"/>
    </location>
    <ligand>
        <name>Zn(2+)</name>
        <dbReference type="ChEBI" id="CHEBI:29105"/>
        <label>1</label>
        <note>catalytic</note>
    </ligand>
</feature>
<feature type="domain" description="Cobalamin-independent methionine synthase MetE N-terminal" evidence="16">
    <location>
        <begin position="3"/>
        <end position="308"/>
    </location>
</feature>
<sequence length="764" mass="84660">MKSTVLGYPRIGPGRELKRAVERYWAGELGERELHAEGARLRRTVWEQLRDAGLSEIPSSTFSFYDQVLDTAMLFDAVPERYRRLGRGALDTSFAMARGTAEVAPLEMTKWFDTNYHYVVPEFGPGTAFRLADDAPVREVAEARQLGVTPRPVLLGPVSLLLLGKPETGAGPEFRPLDLLDALLEPYAELLATLADAGVEWVQLDEPTLVADRTETELAAVQRAYDRLGSLSRRPKLVVASYFGDLGDALRVLARTPVDGLALDLVAGERNLTLLTDQGGLGNKTLYAGVVNGRNVWRTDLRATLSRCVPLLGLCRELVVSTSCSLLHVPLDLELELTGAPTGLDPLLRPWLAFARQKVDEVIILARALGEGAAVVGGELSDNDAALRTRRNATWSVVPEVRERLAALRPEDSRRATPHEERARLQRESLGLPELPTTTIGSFPQTKEIRRTRSAFRSGRIEPQEYERRMHAEIDHVLELQRRVGLDVLVHGEPERNDMVQFFAERLVGFASTEHGWVQSYGTRCVRPPIIFGDVHRPEPITVEWTRYAQSRTDRPVKGMLTGPVTMLLWSFVRDDQPHEATARQIALALRDEVADLEAAGIRVIQVDEPALREGLPLRRDQQAGYLGWAVGAFRLATSGVADTTQIHTHMCYSEFGEIVAAIDDLDADVTTVEAARSGMSLVKDLGGYRRQIGPGVYDIHSPRVPDVAEIVAQLRQVIEVVGPHRVWVNPDCGLKTRGYAEVEPALRNMVVAAKQLRARVTVH</sequence>
<dbReference type="GO" id="GO:0003871">
    <property type="term" value="F:5-methyltetrahydropteroyltriglutamate-homocysteine S-methyltransferase activity"/>
    <property type="evidence" value="ECO:0007669"/>
    <property type="project" value="UniProtKB-UniRule"/>
</dbReference>
<dbReference type="Pfam" id="PF08267">
    <property type="entry name" value="Meth_synt_1"/>
    <property type="match status" value="1"/>
</dbReference>
<dbReference type="Gene3D" id="3.20.20.210">
    <property type="match status" value="2"/>
</dbReference>
<feature type="binding site" evidence="11 12">
    <location>
        <begin position="440"/>
        <end position="442"/>
    </location>
    <ligand>
        <name>L-methionine</name>
        <dbReference type="ChEBI" id="CHEBI:57844"/>
    </ligand>
</feature>
<keyword evidence="4 11" id="KW-0489">Methyltransferase</keyword>
<feature type="binding site" evidence="12">
    <location>
        <position position="115"/>
    </location>
    <ligand>
        <name>5-methyltetrahydropteroyltri-L-glutamate</name>
        <dbReference type="ChEBI" id="CHEBI:58207"/>
    </ligand>
</feature>
<comment type="catalytic activity">
    <reaction evidence="11">
        <text>5-methyltetrahydropteroyltri-L-glutamate + L-homocysteine = tetrahydropteroyltri-L-glutamate + L-methionine</text>
        <dbReference type="Rhea" id="RHEA:21196"/>
        <dbReference type="ChEBI" id="CHEBI:57844"/>
        <dbReference type="ChEBI" id="CHEBI:58140"/>
        <dbReference type="ChEBI" id="CHEBI:58199"/>
        <dbReference type="ChEBI" id="CHEBI:58207"/>
        <dbReference type="EC" id="2.1.1.14"/>
    </reaction>
</comment>
<dbReference type="EMBL" id="BMMK01000012">
    <property type="protein sequence ID" value="GGM56591.1"/>
    <property type="molecule type" value="Genomic_DNA"/>
</dbReference>
<name>A0A8J3FWW1_9PSEU</name>
<organism evidence="17 18">
    <name type="scientific">Longimycelium tulufanense</name>
    <dbReference type="NCBI Taxonomy" id="907463"/>
    <lineage>
        <taxon>Bacteria</taxon>
        <taxon>Bacillati</taxon>
        <taxon>Actinomycetota</taxon>
        <taxon>Actinomycetes</taxon>
        <taxon>Pseudonocardiales</taxon>
        <taxon>Pseudonocardiaceae</taxon>
        <taxon>Longimycelium</taxon>
    </lineage>
</organism>
<feature type="binding site" evidence="13">
    <location>
        <position position="674"/>
    </location>
    <ligand>
        <name>Zn(2+)</name>
        <dbReference type="ChEBI" id="CHEBI:29105"/>
        <label>1</label>
        <note>catalytic</note>
    </ligand>
</feature>
<keyword evidence="10 11" id="KW-0486">Methionine biosynthesis</keyword>
<evidence type="ECO:0000256" key="14">
    <source>
        <dbReference type="PIRSR" id="PIRSR000382-3"/>
    </source>
</evidence>
<feature type="binding site" evidence="11 12">
    <location>
        <begin position="440"/>
        <end position="442"/>
    </location>
    <ligand>
        <name>L-homocysteine</name>
        <dbReference type="ChEBI" id="CHEBI:58199"/>
    </ligand>
</feature>
<feature type="binding site" evidence="11">
    <location>
        <position position="733"/>
    </location>
    <ligand>
        <name>Zn(2+)</name>
        <dbReference type="ChEBI" id="CHEBI:29105"/>
        <note>catalytic</note>
    </ligand>
</feature>
<evidence type="ECO:0000256" key="3">
    <source>
        <dbReference type="ARBA" id="ARBA00009553"/>
    </source>
</evidence>
<dbReference type="HAMAP" id="MF_00172">
    <property type="entry name" value="Meth_synth"/>
    <property type="match status" value="1"/>
</dbReference>
<dbReference type="PIRSF" id="PIRSF000382">
    <property type="entry name" value="MeTrfase_B12_ind"/>
    <property type="match status" value="1"/>
</dbReference>
<evidence type="ECO:0000256" key="2">
    <source>
        <dbReference type="ARBA" id="ARBA00004681"/>
    </source>
</evidence>
<dbReference type="NCBIfam" id="NF003556">
    <property type="entry name" value="PRK05222.1"/>
    <property type="match status" value="1"/>
</dbReference>
<dbReference type="UniPathway" id="UPA00051">
    <property type="reaction ID" value="UER00082"/>
</dbReference>
<comment type="pathway">
    <text evidence="2 11">Amino-acid biosynthesis; L-methionine biosynthesis via de novo pathway; L-methionine from L-homocysteine (MetE route): step 1/1.</text>
</comment>
<dbReference type="GO" id="GO:0032259">
    <property type="term" value="P:methylation"/>
    <property type="evidence" value="ECO:0007669"/>
    <property type="project" value="UniProtKB-KW"/>
</dbReference>
<feature type="binding site" evidence="13">
    <location>
        <position position="652"/>
    </location>
    <ligand>
        <name>Zn(2+)</name>
        <dbReference type="ChEBI" id="CHEBI:29105"/>
        <label>1</label>
        <note>catalytic</note>
    </ligand>
</feature>
<keyword evidence="5 11" id="KW-0028">Amino-acid biosynthesis</keyword>
<dbReference type="RefSeq" id="WP_189058025.1">
    <property type="nucleotide sequence ID" value="NZ_BMMK01000012.1"/>
</dbReference>
<keyword evidence="8 11" id="KW-0677">Repeat</keyword>
<reference evidence="17" key="2">
    <citation type="submission" date="2020-09" db="EMBL/GenBank/DDBJ databases">
        <authorList>
            <person name="Sun Q."/>
            <person name="Zhou Y."/>
        </authorList>
    </citation>
    <scope>NUCLEOTIDE SEQUENCE</scope>
    <source>
        <strain evidence="17">CGMCC 4.5737</strain>
    </source>
</reference>
<feature type="binding site" evidence="11">
    <location>
        <position position="650"/>
    </location>
    <ligand>
        <name>Zn(2+)</name>
        <dbReference type="ChEBI" id="CHEBI:29105"/>
        <note>catalytic</note>
    </ligand>
</feature>
<feature type="binding site" evidence="12">
    <location>
        <position position="18"/>
    </location>
    <ligand>
        <name>5-methyltetrahydropteroyltri-L-glutamate</name>
        <dbReference type="ChEBI" id="CHEBI:58207"/>
    </ligand>
</feature>
<evidence type="ECO:0000256" key="13">
    <source>
        <dbReference type="PIRSR" id="PIRSR000382-2"/>
    </source>
</evidence>
<feature type="binding site" evidence="11 12">
    <location>
        <position position="608"/>
    </location>
    <ligand>
        <name>L-homocysteine</name>
        <dbReference type="ChEBI" id="CHEBI:58199"/>
    </ligand>
</feature>
<feature type="binding site" evidence="11 12">
    <location>
        <position position="570"/>
    </location>
    <ligand>
        <name>5-methyltetrahydropteroyltri-L-glutamate</name>
        <dbReference type="ChEBI" id="CHEBI:58207"/>
    </ligand>
</feature>
<dbReference type="InterPro" id="IPR002629">
    <property type="entry name" value="Met_Synth_C/arc"/>
</dbReference>
<dbReference type="NCBIfam" id="TIGR01371">
    <property type="entry name" value="met_syn_B12ind"/>
    <property type="match status" value="1"/>
</dbReference>
<dbReference type="InterPro" id="IPR038071">
    <property type="entry name" value="UROD/MetE-like_sf"/>
</dbReference>
<proteinExistence type="inferred from homology"/>
<evidence type="ECO:0000256" key="4">
    <source>
        <dbReference type="ARBA" id="ARBA00022603"/>
    </source>
</evidence>
<feature type="binding site" evidence="11">
    <location>
        <position position="674"/>
    </location>
    <ligand>
        <name>Zn(2+)</name>
        <dbReference type="ChEBI" id="CHEBI:29105"/>
        <note>catalytic</note>
    </ligand>
</feature>
<comment type="similarity">
    <text evidence="3 11">Belongs to the vitamin-B12 independent methionine synthase family.</text>
</comment>
<feature type="binding site" evidence="13">
    <location>
        <position position="733"/>
    </location>
    <ligand>
        <name>Zn(2+)</name>
        <dbReference type="ChEBI" id="CHEBI:29105"/>
        <label>1</label>
        <note>catalytic</note>
    </ligand>
</feature>
<comment type="function">
    <text evidence="1 11">Catalyzes the transfer of a methyl group from 5-methyltetrahydrofolate to homocysteine resulting in methionine formation.</text>
</comment>
<dbReference type="InterPro" id="IPR013215">
    <property type="entry name" value="Cbl-indep_Met_Synth_N"/>
</dbReference>
<dbReference type="Proteomes" id="UP000637578">
    <property type="component" value="Unassembled WGS sequence"/>
</dbReference>
<gene>
    <name evidence="11 17" type="primary">metE</name>
    <name evidence="17" type="ORF">GCM10012275_29680</name>
</gene>
<evidence type="ECO:0000256" key="1">
    <source>
        <dbReference type="ARBA" id="ARBA00002777"/>
    </source>
</evidence>
<feature type="binding site" evidence="11">
    <location>
        <position position="652"/>
    </location>
    <ligand>
        <name>Zn(2+)</name>
        <dbReference type="ChEBI" id="CHEBI:29105"/>
        <note>catalytic</note>
    </ligand>
</feature>
<dbReference type="Pfam" id="PF01717">
    <property type="entry name" value="Meth_synt_2"/>
    <property type="match status" value="1"/>
</dbReference>
<evidence type="ECO:0000256" key="12">
    <source>
        <dbReference type="PIRSR" id="PIRSR000382-1"/>
    </source>
</evidence>
<evidence type="ECO:0000256" key="11">
    <source>
        <dbReference type="HAMAP-Rule" id="MF_00172"/>
    </source>
</evidence>
<evidence type="ECO:0000256" key="6">
    <source>
        <dbReference type="ARBA" id="ARBA00022679"/>
    </source>
</evidence>
<feature type="domain" description="Cobalamin-independent methionine synthase MetE C-terminal/archaeal" evidence="15">
    <location>
        <begin position="435"/>
        <end position="755"/>
    </location>
</feature>
<reference evidence="17" key="1">
    <citation type="journal article" date="2014" name="Int. J. Syst. Evol. Microbiol.">
        <title>Complete genome sequence of Corynebacterium casei LMG S-19264T (=DSM 44701T), isolated from a smear-ripened cheese.</title>
        <authorList>
            <consortium name="US DOE Joint Genome Institute (JGI-PGF)"/>
            <person name="Walter F."/>
            <person name="Albersmeier A."/>
            <person name="Kalinowski J."/>
            <person name="Ruckert C."/>
        </authorList>
    </citation>
    <scope>NUCLEOTIDE SEQUENCE</scope>
    <source>
        <strain evidence="17">CGMCC 4.5737</strain>
    </source>
</reference>
<evidence type="ECO:0000256" key="9">
    <source>
        <dbReference type="ARBA" id="ARBA00022833"/>
    </source>
</evidence>
<keyword evidence="9 11" id="KW-0862">Zinc</keyword>
<comment type="cofactor">
    <cofactor evidence="13">
        <name>Zn(2+)</name>
        <dbReference type="ChEBI" id="CHEBI:29105"/>
    </cofactor>
    <text evidence="13">Binds 2 Zn(2+) ions per subunit.</text>
</comment>
<evidence type="ECO:0000259" key="15">
    <source>
        <dbReference type="Pfam" id="PF01717"/>
    </source>
</evidence>
<keyword evidence="6 11" id="KW-0808">Transferase</keyword>
<dbReference type="CDD" id="cd03312">
    <property type="entry name" value="CIMS_N_terminal_like"/>
    <property type="match status" value="1"/>
</dbReference>
<feature type="binding site" evidence="11 12">
    <location>
        <position position="493"/>
    </location>
    <ligand>
        <name>L-methionine</name>
        <dbReference type="ChEBI" id="CHEBI:57844"/>
    </ligand>
</feature>
<evidence type="ECO:0000313" key="17">
    <source>
        <dbReference type="EMBL" id="GGM56591.1"/>
    </source>
</evidence>
<feature type="binding site" evidence="11">
    <location>
        <position position="110"/>
    </location>
    <ligand>
        <name>5-methyltetrahydropteroyltri-L-glutamate</name>
        <dbReference type="ChEBI" id="CHEBI:58207"/>
    </ligand>
</feature>
<evidence type="ECO:0000256" key="7">
    <source>
        <dbReference type="ARBA" id="ARBA00022723"/>
    </source>
</evidence>
<keyword evidence="18" id="KW-1185">Reference proteome</keyword>
<feature type="active site" description="Proton donor" evidence="11 14">
    <location>
        <position position="701"/>
    </location>
</feature>
<feature type="binding site" evidence="11">
    <location>
        <position position="614"/>
    </location>
    <ligand>
        <name>5-methyltetrahydropteroyltri-L-glutamate</name>
        <dbReference type="ChEBI" id="CHEBI:58207"/>
    </ligand>
</feature>
<dbReference type="AlphaFoldDB" id="A0A8J3FWW1"/>
<comment type="caution">
    <text evidence="17">The sequence shown here is derived from an EMBL/GenBank/DDBJ whole genome shotgun (WGS) entry which is preliminary data.</text>
</comment>
<feature type="binding site" evidence="13">
    <location>
        <position position="665"/>
    </location>
    <ligand>
        <name>Zn(2+)</name>
        <dbReference type="ChEBI" id="CHEBI:29105"/>
        <label>1</label>
        <note>catalytic</note>
    </ligand>
</feature>
<evidence type="ECO:0000313" key="18">
    <source>
        <dbReference type="Proteomes" id="UP000637578"/>
    </source>
</evidence>
<keyword evidence="7 11" id="KW-0479">Metal-binding</keyword>
<evidence type="ECO:0000256" key="10">
    <source>
        <dbReference type="ARBA" id="ARBA00023167"/>
    </source>
</evidence>
<evidence type="ECO:0000256" key="5">
    <source>
        <dbReference type="ARBA" id="ARBA00022605"/>
    </source>
</evidence>
<dbReference type="GO" id="GO:0008270">
    <property type="term" value="F:zinc ion binding"/>
    <property type="evidence" value="ECO:0007669"/>
    <property type="project" value="InterPro"/>
</dbReference>